<feature type="binding site" evidence="2">
    <location>
        <position position="59"/>
    </location>
    <ligand>
        <name>Fe cation</name>
        <dbReference type="ChEBI" id="CHEBI:24875"/>
    </ligand>
</feature>
<evidence type="ECO:0000259" key="5">
    <source>
        <dbReference type="Pfam" id="PF17954"/>
    </source>
</evidence>
<dbReference type="InterPro" id="IPR041602">
    <property type="entry name" value="Quercetinase_C"/>
</dbReference>
<dbReference type="EMBL" id="JTHE02000003">
    <property type="protein sequence ID" value="NEV68633.1"/>
    <property type="molecule type" value="Genomic_DNA"/>
</dbReference>
<protein>
    <submittedName>
        <fullName evidence="6">Pirin family protein</fullName>
    </submittedName>
</protein>
<comment type="similarity">
    <text evidence="1 3">Belongs to the pirin family.</text>
</comment>
<evidence type="ECO:0000256" key="1">
    <source>
        <dbReference type="ARBA" id="ARBA00008416"/>
    </source>
</evidence>
<dbReference type="AlphaFoldDB" id="A0A0C1URH0"/>
<proteinExistence type="inferred from homology"/>
<feature type="binding site" evidence="2">
    <location>
        <position position="57"/>
    </location>
    <ligand>
        <name>Fe cation</name>
        <dbReference type="ChEBI" id="CHEBI:24875"/>
    </ligand>
</feature>
<dbReference type="Gene3D" id="2.60.120.10">
    <property type="entry name" value="Jelly Rolls"/>
    <property type="match status" value="2"/>
</dbReference>
<reference evidence="6" key="1">
    <citation type="submission" date="2014-11" db="EMBL/GenBank/DDBJ databases">
        <authorList>
            <person name="Malar M.C."/>
            <person name="Sen D."/>
            <person name="Tripathy S."/>
        </authorList>
    </citation>
    <scope>NUCLEOTIDE SEQUENCE</scope>
    <source>
        <strain evidence="6">BDU141951</strain>
    </source>
</reference>
<reference evidence="6" key="2">
    <citation type="journal article" date="2015" name="Genome Announc.">
        <title>Draft Genome Sequence of Filamentous Marine Cyanobacterium Lyngbya confervoides Strain BDU141951.</title>
        <authorList>
            <person name="Chandrababunaidu M.M."/>
            <person name="Sen D."/>
            <person name="Tripathy S."/>
        </authorList>
    </citation>
    <scope>NUCLEOTIDE SEQUENCE</scope>
    <source>
        <strain evidence="6">BDU141951</strain>
    </source>
</reference>
<feature type="domain" description="Pirin N-terminal" evidence="4">
    <location>
        <begin position="15"/>
        <end position="119"/>
    </location>
</feature>
<dbReference type="InterPro" id="IPR012093">
    <property type="entry name" value="Pirin"/>
</dbReference>
<feature type="binding site" evidence="2">
    <location>
        <position position="101"/>
    </location>
    <ligand>
        <name>Fe cation</name>
        <dbReference type="ChEBI" id="CHEBI:24875"/>
    </ligand>
</feature>
<comment type="cofactor">
    <cofactor evidence="2">
        <name>Fe cation</name>
        <dbReference type="ChEBI" id="CHEBI:24875"/>
    </cofactor>
    <text evidence="2">Binds 1 Fe cation per subunit.</text>
</comment>
<sequence length="234" mass="25364">MITLRPGSDRGKANFGWLDSRHSFSFGNYYDPAHMGFGTLRVINEDKVTPGQGFSTHGHRDMEIISYVLDGSLAHKDSIGNGSVIRPGDVQRMSAGTGIMHSEYNASDTDPVHFLQIWVLPAEQGIEPSYEQTYFGPEDKQNQLRLVGSQDGREGSVTIHQDVDLYATVLQPEASVTHTLGANRQAWLHVAKGAIKLNGHDLTAGDGVAVSEPVALTLTGTSEDAEVLLFDMAA</sequence>
<keyword evidence="2" id="KW-0408">Iron</keyword>
<evidence type="ECO:0000313" key="6">
    <source>
        <dbReference type="EMBL" id="NEV68633.1"/>
    </source>
</evidence>
<reference evidence="6" key="3">
    <citation type="submission" date="2020-02" db="EMBL/GenBank/DDBJ databases">
        <authorList>
            <person name="Sarangi A.N."/>
            <person name="Ghosh S."/>
            <person name="Mukherjee M."/>
            <person name="Tripathy S."/>
        </authorList>
    </citation>
    <scope>NUCLEOTIDE SEQUENCE</scope>
    <source>
        <strain evidence="6">BDU141951</strain>
    </source>
</reference>
<dbReference type="InterPro" id="IPR011051">
    <property type="entry name" value="RmlC_Cupin_sf"/>
</dbReference>
<evidence type="ECO:0000256" key="2">
    <source>
        <dbReference type="PIRSR" id="PIRSR006232-1"/>
    </source>
</evidence>
<evidence type="ECO:0000256" key="3">
    <source>
        <dbReference type="RuleBase" id="RU003457"/>
    </source>
</evidence>
<evidence type="ECO:0000259" key="4">
    <source>
        <dbReference type="Pfam" id="PF02678"/>
    </source>
</evidence>
<feature type="domain" description="Quercetin 2,3-dioxygenase C-terminal cupin" evidence="5">
    <location>
        <begin position="146"/>
        <end position="232"/>
    </location>
</feature>
<dbReference type="CDD" id="cd20311">
    <property type="entry name" value="cupin_Yhhw_C"/>
    <property type="match status" value="1"/>
</dbReference>
<organism evidence="6">
    <name type="scientific">Lyngbya confervoides BDU141951</name>
    <dbReference type="NCBI Taxonomy" id="1574623"/>
    <lineage>
        <taxon>Bacteria</taxon>
        <taxon>Bacillati</taxon>
        <taxon>Cyanobacteriota</taxon>
        <taxon>Cyanophyceae</taxon>
        <taxon>Oscillatoriophycideae</taxon>
        <taxon>Oscillatoriales</taxon>
        <taxon>Microcoleaceae</taxon>
        <taxon>Lyngbya</taxon>
    </lineage>
</organism>
<dbReference type="PANTHER" id="PTHR43212:SF3">
    <property type="entry name" value="QUERCETIN 2,3-DIOXYGENASE"/>
    <property type="match status" value="1"/>
</dbReference>
<dbReference type="InterPro" id="IPR003829">
    <property type="entry name" value="Pirin_N_dom"/>
</dbReference>
<dbReference type="Pfam" id="PF02678">
    <property type="entry name" value="Pirin"/>
    <property type="match status" value="1"/>
</dbReference>
<keyword evidence="2" id="KW-0479">Metal-binding</keyword>
<gene>
    <name evidence="6" type="ORF">QQ91_016085</name>
</gene>
<accession>A0A0C1URH0</accession>
<feature type="binding site" evidence="2">
    <location>
        <position position="103"/>
    </location>
    <ligand>
        <name>Fe cation</name>
        <dbReference type="ChEBI" id="CHEBI:24875"/>
    </ligand>
</feature>
<comment type="caution">
    <text evidence="6">The sequence shown here is derived from an EMBL/GenBank/DDBJ whole genome shotgun (WGS) entry which is preliminary data.</text>
</comment>
<dbReference type="CDD" id="cd02910">
    <property type="entry name" value="cupin_Yhhw_N"/>
    <property type="match status" value="1"/>
</dbReference>
<dbReference type="PIRSF" id="PIRSF006232">
    <property type="entry name" value="Pirin"/>
    <property type="match status" value="1"/>
</dbReference>
<name>A0A0C1URH0_9CYAN</name>
<dbReference type="GO" id="GO:0046872">
    <property type="term" value="F:metal ion binding"/>
    <property type="evidence" value="ECO:0007669"/>
    <property type="project" value="UniProtKB-KW"/>
</dbReference>
<dbReference type="SUPFAM" id="SSF51182">
    <property type="entry name" value="RmlC-like cupins"/>
    <property type="match status" value="1"/>
</dbReference>
<dbReference type="InterPro" id="IPR014710">
    <property type="entry name" value="RmlC-like_jellyroll"/>
</dbReference>
<dbReference type="Pfam" id="PF17954">
    <property type="entry name" value="Pirin_C_2"/>
    <property type="match status" value="1"/>
</dbReference>
<dbReference type="PANTHER" id="PTHR43212">
    <property type="entry name" value="QUERCETIN 2,3-DIOXYGENASE"/>
    <property type="match status" value="1"/>
</dbReference>